<dbReference type="InterPro" id="IPR003594">
    <property type="entry name" value="HATPase_dom"/>
</dbReference>
<dbReference type="AlphaFoldDB" id="A0A9D1W243"/>
<dbReference type="GO" id="GO:0030435">
    <property type="term" value="P:sporulation resulting in formation of a cellular spore"/>
    <property type="evidence" value="ECO:0007669"/>
    <property type="project" value="UniProtKB-KW"/>
</dbReference>
<dbReference type="GO" id="GO:0016989">
    <property type="term" value="F:sigma factor antagonist activity"/>
    <property type="evidence" value="ECO:0007669"/>
    <property type="project" value="InterPro"/>
</dbReference>
<evidence type="ECO:0000256" key="4">
    <source>
        <dbReference type="ARBA" id="ARBA00022777"/>
    </source>
</evidence>
<protein>
    <submittedName>
        <fullName evidence="8">Anti-sigma F factor</fullName>
        <ecNumber evidence="8">2.7.11.1</ecNumber>
    </submittedName>
</protein>
<evidence type="ECO:0000259" key="7">
    <source>
        <dbReference type="SMART" id="SM00387"/>
    </source>
</evidence>
<keyword evidence="1" id="KW-0723">Serine/threonine-protein kinase</keyword>
<keyword evidence="3" id="KW-0547">Nucleotide-binding</keyword>
<reference evidence="8" key="2">
    <citation type="submission" date="2021-04" db="EMBL/GenBank/DDBJ databases">
        <authorList>
            <person name="Gilroy R."/>
        </authorList>
    </citation>
    <scope>NUCLEOTIDE SEQUENCE</scope>
    <source>
        <strain evidence="8">2189</strain>
    </source>
</reference>
<dbReference type="GO" id="GO:0005524">
    <property type="term" value="F:ATP binding"/>
    <property type="evidence" value="ECO:0007669"/>
    <property type="project" value="UniProtKB-KW"/>
</dbReference>
<dbReference type="NCBIfam" id="TIGR01925">
    <property type="entry name" value="spIIAB"/>
    <property type="match status" value="1"/>
</dbReference>
<dbReference type="GO" id="GO:0042174">
    <property type="term" value="P:negative regulation of sporulation resulting in formation of a cellular spore"/>
    <property type="evidence" value="ECO:0007669"/>
    <property type="project" value="InterPro"/>
</dbReference>
<gene>
    <name evidence="8" type="primary">spoIIAB</name>
    <name evidence="8" type="ORF">H9851_04195</name>
</gene>
<keyword evidence="2 8" id="KW-0808">Transferase</keyword>
<dbReference type="SMART" id="SM00387">
    <property type="entry name" value="HATPase_c"/>
    <property type="match status" value="1"/>
</dbReference>
<evidence type="ECO:0000256" key="5">
    <source>
        <dbReference type="ARBA" id="ARBA00022840"/>
    </source>
</evidence>
<name>A0A9D1W243_9FIRM</name>
<dbReference type="PANTHER" id="PTHR35526">
    <property type="entry name" value="ANTI-SIGMA-F FACTOR RSBW-RELATED"/>
    <property type="match status" value="1"/>
</dbReference>
<comment type="caution">
    <text evidence="8">The sequence shown here is derived from an EMBL/GenBank/DDBJ whole genome shotgun (WGS) entry which is preliminary data.</text>
</comment>
<dbReference type="InterPro" id="IPR036890">
    <property type="entry name" value="HATPase_C_sf"/>
</dbReference>
<dbReference type="GO" id="GO:0004674">
    <property type="term" value="F:protein serine/threonine kinase activity"/>
    <property type="evidence" value="ECO:0007669"/>
    <property type="project" value="UniProtKB-KW"/>
</dbReference>
<dbReference type="Gene3D" id="3.30.565.10">
    <property type="entry name" value="Histidine kinase-like ATPase, C-terminal domain"/>
    <property type="match status" value="1"/>
</dbReference>
<organism evidence="8 9">
    <name type="scientific">Candidatus Borkfalkia faecavium</name>
    <dbReference type="NCBI Taxonomy" id="2838508"/>
    <lineage>
        <taxon>Bacteria</taxon>
        <taxon>Bacillati</taxon>
        <taxon>Bacillota</taxon>
        <taxon>Clostridia</taxon>
        <taxon>Christensenellales</taxon>
        <taxon>Christensenellaceae</taxon>
        <taxon>Candidatus Borkfalkia</taxon>
    </lineage>
</organism>
<evidence type="ECO:0000256" key="2">
    <source>
        <dbReference type="ARBA" id="ARBA00022679"/>
    </source>
</evidence>
<dbReference type="InterPro" id="IPR050267">
    <property type="entry name" value="Anti-sigma-factor_SerPK"/>
</dbReference>
<dbReference type="SUPFAM" id="SSF55874">
    <property type="entry name" value="ATPase domain of HSP90 chaperone/DNA topoisomerase II/histidine kinase"/>
    <property type="match status" value="1"/>
</dbReference>
<keyword evidence="5" id="KW-0067">ATP-binding</keyword>
<evidence type="ECO:0000313" key="8">
    <source>
        <dbReference type="EMBL" id="HIX50462.1"/>
    </source>
</evidence>
<dbReference type="EC" id="2.7.11.1" evidence="8"/>
<dbReference type="Pfam" id="PF13581">
    <property type="entry name" value="HATPase_c_2"/>
    <property type="match status" value="1"/>
</dbReference>
<accession>A0A9D1W243</accession>
<evidence type="ECO:0000256" key="6">
    <source>
        <dbReference type="ARBA" id="ARBA00022969"/>
    </source>
</evidence>
<proteinExistence type="predicted"/>
<dbReference type="EMBL" id="DXEW01000021">
    <property type="protein sequence ID" value="HIX50462.1"/>
    <property type="molecule type" value="Genomic_DNA"/>
</dbReference>
<feature type="domain" description="Histidine kinase/HSP90-like ATPase" evidence="7">
    <location>
        <begin position="35"/>
        <end position="139"/>
    </location>
</feature>
<reference evidence="8" key="1">
    <citation type="journal article" date="2021" name="PeerJ">
        <title>Extensive microbial diversity within the chicken gut microbiome revealed by metagenomics and culture.</title>
        <authorList>
            <person name="Gilroy R."/>
            <person name="Ravi A."/>
            <person name="Getino M."/>
            <person name="Pursley I."/>
            <person name="Horton D.L."/>
            <person name="Alikhan N.F."/>
            <person name="Baker D."/>
            <person name="Gharbi K."/>
            <person name="Hall N."/>
            <person name="Watson M."/>
            <person name="Adriaenssens E.M."/>
            <person name="Foster-Nyarko E."/>
            <person name="Jarju S."/>
            <person name="Secka A."/>
            <person name="Antonio M."/>
            <person name="Oren A."/>
            <person name="Chaudhuri R.R."/>
            <person name="La Ragione R."/>
            <person name="Hildebrand F."/>
            <person name="Pallen M.J."/>
        </authorList>
    </citation>
    <scope>NUCLEOTIDE SEQUENCE</scope>
    <source>
        <strain evidence="8">2189</strain>
    </source>
</reference>
<keyword evidence="4" id="KW-0418">Kinase</keyword>
<evidence type="ECO:0000256" key="3">
    <source>
        <dbReference type="ARBA" id="ARBA00022741"/>
    </source>
</evidence>
<sequence>MENCMKLTVPAISENEPFVRDAVAAFCVRLDPTLDQLSDIKTAVSEAVTNCIVHAYAGGEGEIEVECAARDGALHIRISDSGRGIEDVARALEPFFTTLEGDERSGMGFTIMQTFMSEFSVRSAPGEGTVVTMKKQISPAVRREDMRGKVRDAHG</sequence>
<dbReference type="Proteomes" id="UP000886847">
    <property type="component" value="Unassembled WGS sequence"/>
</dbReference>
<evidence type="ECO:0000256" key="1">
    <source>
        <dbReference type="ARBA" id="ARBA00022527"/>
    </source>
</evidence>
<dbReference type="PANTHER" id="PTHR35526:SF3">
    <property type="entry name" value="ANTI-SIGMA-F FACTOR RSBW"/>
    <property type="match status" value="1"/>
</dbReference>
<dbReference type="InterPro" id="IPR010194">
    <property type="entry name" value="Anti-sigma_F"/>
</dbReference>
<keyword evidence="6" id="KW-0749">Sporulation</keyword>
<evidence type="ECO:0000313" key="9">
    <source>
        <dbReference type="Proteomes" id="UP000886847"/>
    </source>
</evidence>